<sequence length="62" mass="6948">VSGDTHLEINTDEVEICDNTVVNTSQIRSNHSSTNGSIITMTLKNNHLIVETEERNVSFYIL</sequence>
<accession>A0ABD2N670</accession>
<proteinExistence type="predicted"/>
<keyword evidence="2" id="KW-1185">Reference proteome</keyword>
<protein>
    <submittedName>
        <fullName evidence="1">Uncharacterized protein</fullName>
    </submittedName>
</protein>
<evidence type="ECO:0000313" key="1">
    <source>
        <dbReference type="EMBL" id="KAL3274246.1"/>
    </source>
</evidence>
<reference evidence="1 2" key="1">
    <citation type="journal article" date="2021" name="BMC Biol.">
        <title>Horizontally acquired antibacterial genes associated with adaptive radiation of ladybird beetles.</title>
        <authorList>
            <person name="Li H.S."/>
            <person name="Tang X.F."/>
            <person name="Huang Y.H."/>
            <person name="Xu Z.Y."/>
            <person name="Chen M.L."/>
            <person name="Du X.Y."/>
            <person name="Qiu B.Y."/>
            <person name="Chen P.T."/>
            <person name="Zhang W."/>
            <person name="Slipinski A."/>
            <person name="Escalona H.E."/>
            <person name="Waterhouse R.M."/>
            <person name="Zwick A."/>
            <person name="Pang H."/>
        </authorList>
    </citation>
    <scope>NUCLEOTIDE SEQUENCE [LARGE SCALE GENOMIC DNA]</scope>
    <source>
        <strain evidence="1">SYSU2018</strain>
    </source>
</reference>
<dbReference type="Proteomes" id="UP001516400">
    <property type="component" value="Unassembled WGS sequence"/>
</dbReference>
<evidence type="ECO:0000313" key="2">
    <source>
        <dbReference type="Proteomes" id="UP001516400"/>
    </source>
</evidence>
<organism evidence="1 2">
    <name type="scientific">Cryptolaemus montrouzieri</name>
    <dbReference type="NCBI Taxonomy" id="559131"/>
    <lineage>
        <taxon>Eukaryota</taxon>
        <taxon>Metazoa</taxon>
        <taxon>Ecdysozoa</taxon>
        <taxon>Arthropoda</taxon>
        <taxon>Hexapoda</taxon>
        <taxon>Insecta</taxon>
        <taxon>Pterygota</taxon>
        <taxon>Neoptera</taxon>
        <taxon>Endopterygota</taxon>
        <taxon>Coleoptera</taxon>
        <taxon>Polyphaga</taxon>
        <taxon>Cucujiformia</taxon>
        <taxon>Coccinelloidea</taxon>
        <taxon>Coccinellidae</taxon>
        <taxon>Scymninae</taxon>
        <taxon>Scymnini</taxon>
        <taxon>Cryptolaemus</taxon>
    </lineage>
</organism>
<dbReference type="EMBL" id="JABFTP020000062">
    <property type="protein sequence ID" value="KAL3274246.1"/>
    <property type="molecule type" value="Genomic_DNA"/>
</dbReference>
<dbReference type="AlphaFoldDB" id="A0ABD2N670"/>
<comment type="caution">
    <text evidence="1">The sequence shown here is derived from an EMBL/GenBank/DDBJ whole genome shotgun (WGS) entry which is preliminary data.</text>
</comment>
<gene>
    <name evidence="1" type="ORF">HHI36_015656</name>
</gene>
<name>A0ABD2N670_9CUCU</name>
<feature type="non-terminal residue" evidence="1">
    <location>
        <position position="1"/>
    </location>
</feature>